<name>A0A816NE50_9BILA</name>
<dbReference type="Proteomes" id="UP000663887">
    <property type="component" value="Unassembled WGS sequence"/>
</dbReference>
<dbReference type="AlphaFoldDB" id="A0A816NE50"/>
<evidence type="ECO:0000313" key="4">
    <source>
        <dbReference type="Proteomes" id="UP000663887"/>
    </source>
</evidence>
<dbReference type="EMBL" id="CAJOBF010015769">
    <property type="protein sequence ID" value="CAF4349934.1"/>
    <property type="molecule type" value="Genomic_DNA"/>
</dbReference>
<comment type="caution">
    <text evidence="2">The sequence shown here is derived from an EMBL/GenBank/DDBJ whole genome shotgun (WGS) entry which is preliminary data.</text>
</comment>
<dbReference type="Proteomes" id="UP000663842">
    <property type="component" value="Unassembled WGS sequence"/>
</dbReference>
<accession>A0A816NE50</accession>
<organism evidence="2 4">
    <name type="scientific">Rotaria magnacalcarata</name>
    <dbReference type="NCBI Taxonomy" id="392030"/>
    <lineage>
        <taxon>Eukaryota</taxon>
        <taxon>Metazoa</taxon>
        <taxon>Spiralia</taxon>
        <taxon>Gnathifera</taxon>
        <taxon>Rotifera</taxon>
        <taxon>Eurotatoria</taxon>
        <taxon>Bdelloidea</taxon>
        <taxon>Philodinida</taxon>
        <taxon>Philodinidae</taxon>
        <taxon>Rotaria</taxon>
    </lineage>
</organism>
<feature type="non-terminal residue" evidence="2">
    <location>
        <position position="37"/>
    </location>
</feature>
<reference evidence="2" key="1">
    <citation type="submission" date="2021-02" db="EMBL/GenBank/DDBJ databases">
        <authorList>
            <person name="Nowell W R."/>
        </authorList>
    </citation>
    <scope>NUCLEOTIDE SEQUENCE</scope>
</reference>
<sequence>MEQRRVYGTPKPSTSNAATEGERKRRMTQGVVEQPIK</sequence>
<evidence type="ECO:0000313" key="2">
    <source>
        <dbReference type="EMBL" id="CAF2034579.1"/>
    </source>
</evidence>
<evidence type="ECO:0000313" key="3">
    <source>
        <dbReference type="EMBL" id="CAF4349934.1"/>
    </source>
</evidence>
<gene>
    <name evidence="3" type="ORF">UXM345_LOCUS35951</name>
    <name evidence="2" type="ORF">XDN619_LOCUS5687</name>
</gene>
<proteinExistence type="predicted"/>
<dbReference type="EMBL" id="CAJNRG010001594">
    <property type="protein sequence ID" value="CAF2034579.1"/>
    <property type="molecule type" value="Genomic_DNA"/>
</dbReference>
<evidence type="ECO:0000256" key="1">
    <source>
        <dbReference type="SAM" id="MobiDB-lite"/>
    </source>
</evidence>
<protein>
    <submittedName>
        <fullName evidence="2">Uncharacterized protein</fullName>
    </submittedName>
</protein>
<feature type="region of interest" description="Disordered" evidence="1">
    <location>
        <begin position="1"/>
        <end position="37"/>
    </location>
</feature>